<keyword evidence="1" id="KW-0812">Transmembrane</keyword>
<dbReference type="Proteomes" id="UP000515349">
    <property type="component" value="Chromosome"/>
</dbReference>
<evidence type="ECO:0000313" key="4">
    <source>
        <dbReference type="EMBL" id="MBA5246756.1"/>
    </source>
</evidence>
<proteinExistence type="predicted"/>
<feature type="domain" description="Protein-glutamine gamma-glutamyltransferase-like C-terminal" evidence="3">
    <location>
        <begin position="189"/>
        <end position="254"/>
    </location>
</feature>
<feature type="transmembrane region" description="Helical" evidence="1">
    <location>
        <begin position="116"/>
        <end position="138"/>
    </location>
</feature>
<dbReference type="AlphaFoldDB" id="A0A7D7LP72"/>
<evidence type="ECO:0000313" key="5">
    <source>
        <dbReference type="EMBL" id="QMS97896.1"/>
    </source>
</evidence>
<evidence type="ECO:0000313" key="6">
    <source>
        <dbReference type="Proteomes" id="UP000515349"/>
    </source>
</evidence>
<protein>
    <submittedName>
        <fullName evidence="5">DUF4129 domain-containing protein</fullName>
    </submittedName>
</protein>
<keyword evidence="1" id="KW-0472">Membrane</keyword>
<name>A0A7D7LP72_9FLAO</name>
<dbReference type="Pfam" id="PF13559">
    <property type="entry name" value="DUF4129"/>
    <property type="match status" value="1"/>
</dbReference>
<keyword evidence="2" id="KW-0732">Signal</keyword>
<sequence length="260" mass="30632">MKVSFIFFYVFFTFSALSAQEPVTGSTEIDSIIIDRRAGIPTADSLLRGQSVTDNVVFPKEFPKDYRKKYSDPEFDYSSVNPRESVWQQFLKKIDEILDYLFGEMNPGKAMGITGVIIRILAIGLIAFLLYFLLRFLISRYGIFYKEKNQKVIIYGTELQENIHEINFEETIRSYELQGDFRSAVRYRFLKVLKMLTDRNAIHWNPEKTNRDYVSEISDPGLRQHFTDLVYIFDNVWYGEFSIDESNYKQFRAKFDLVIH</sequence>
<reference evidence="5 6" key="1">
    <citation type="submission" date="2020-07" db="EMBL/GenBank/DDBJ databases">
        <title>Chryseobacterium sp.cx-624.</title>
        <authorList>
            <person name="Yang C."/>
        </authorList>
    </citation>
    <scope>NUCLEOTIDE SEQUENCE [LARGE SCALE GENOMIC DNA]</scope>
    <source>
        <strain evidence="5">Cx-624</strain>
        <strain evidence="6">cx-624</strain>
    </source>
</reference>
<feature type="chain" id="PRO_5044656194" evidence="2">
    <location>
        <begin position="19"/>
        <end position="260"/>
    </location>
</feature>
<dbReference type="RefSeq" id="WP_181886876.1">
    <property type="nucleotide sequence ID" value="NZ_CP059472.1"/>
</dbReference>
<gene>
    <name evidence="5" type="ORF">H1R16_09230</name>
    <name evidence="4" type="ORF">H2507_06210</name>
</gene>
<feature type="signal peptide" evidence="2">
    <location>
        <begin position="1"/>
        <end position="18"/>
    </location>
</feature>
<keyword evidence="7" id="KW-1185">Reference proteome</keyword>
<keyword evidence="1" id="KW-1133">Transmembrane helix</keyword>
<dbReference type="InterPro" id="IPR025403">
    <property type="entry name" value="TgpA-like_C"/>
</dbReference>
<reference evidence="7" key="2">
    <citation type="submission" date="2020-07" db="EMBL/GenBank/DDBJ databases">
        <title>Flavobacterium sp. xlx-214.</title>
        <authorList>
            <person name="Yang C."/>
        </authorList>
    </citation>
    <scope>NUCLEOTIDE SEQUENCE [LARGE SCALE GENOMIC DNA]</scope>
    <source>
        <strain evidence="7">CX-624</strain>
    </source>
</reference>
<dbReference type="KEGG" id="cbau:H1R16_09230"/>
<accession>A0A7D7LP72</accession>
<reference evidence="4" key="3">
    <citation type="submission" date="2020-07" db="EMBL/GenBank/DDBJ databases">
        <authorList>
            <person name="Yang C."/>
        </authorList>
    </citation>
    <scope>NUCLEOTIDE SEQUENCE</scope>
    <source>
        <strain evidence="4">Cx-624</strain>
    </source>
</reference>
<dbReference type="Proteomes" id="UP000539710">
    <property type="component" value="Unassembled WGS sequence"/>
</dbReference>
<evidence type="ECO:0000256" key="1">
    <source>
        <dbReference type="SAM" id="Phobius"/>
    </source>
</evidence>
<dbReference type="EMBL" id="CP059472">
    <property type="protein sequence ID" value="QMS97896.1"/>
    <property type="molecule type" value="Genomic_DNA"/>
</dbReference>
<evidence type="ECO:0000313" key="7">
    <source>
        <dbReference type="Proteomes" id="UP000539710"/>
    </source>
</evidence>
<organism evidence="5 6">
    <name type="scientific">Marnyiella aurantia</name>
    <dbReference type="NCBI Taxonomy" id="2758037"/>
    <lineage>
        <taxon>Bacteria</taxon>
        <taxon>Pseudomonadati</taxon>
        <taxon>Bacteroidota</taxon>
        <taxon>Flavobacteriia</taxon>
        <taxon>Flavobacteriales</taxon>
        <taxon>Weeksellaceae</taxon>
        <taxon>Marnyiella</taxon>
    </lineage>
</organism>
<evidence type="ECO:0000256" key="2">
    <source>
        <dbReference type="SAM" id="SignalP"/>
    </source>
</evidence>
<evidence type="ECO:0000259" key="3">
    <source>
        <dbReference type="Pfam" id="PF13559"/>
    </source>
</evidence>
<dbReference type="EMBL" id="JACEUX010000002">
    <property type="protein sequence ID" value="MBA5246756.1"/>
    <property type="molecule type" value="Genomic_DNA"/>
</dbReference>